<feature type="compositionally biased region" description="Basic and acidic residues" evidence="2">
    <location>
        <begin position="474"/>
        <end position="498"/>
    </location>
</feature>
<feature type="compositionally biased region" description="Low complexity" evidence="2">
    <location>
        <begin position="1"/>
        <end position="13"/>
    </location>
</feature>
<dbReference type="Pfam" id="PF03357">
    <property type="entry name" value="Snf7"/>
    <property type="match status" value="1"/>
</dbReference>
<feature type="coiled-coil region" evidence="1">
    <location>
        <begin position="268"/>
        <end position="338"/>
    </location>
</feature>
<proteinExistence type="predicted"/>
<dbReference type="GO" id="GO:0009898">
    <property type="term" value="C:cytoplasmic side of plasma membrane"/>
    <property type="evidence" value="ECO:0007669"/>
    <property type="project" value="TreeGrafter"/>
</dbReference>
<feature type="compositionally biased region" description="Basic and acidic residues" evidence="2">
    <location>
        <begin position="510"/>
        <end position="528"/>
    </location>
</feature>
<protein>
    <recommendedName>
        <fullName evidence="5">Snf7-domain-containing protein</fullName>
    </recommendedName>
</protein>
<feature type="compositionally biased region" description="Basic and acidic residues" evidence="2">
    <location>
        <begin position="425"/>
        <end position="465"/>
    </location>
</feature>
<reference evidence="4" key="2">
    <citation type="submission" date="2015-01" db="EMBL/GenBank/DDBJ databases">
        <title>Evolutionary Origins and Diversification of the Mycorrhizal Mutualists.</title>
        <authorList>
            <consortium name="DOE Joint Genome Institute"/>
            <consortium name="Mycorrhizal Genomics Consortium"/>
            <person name="Kohler A."/>
            <person name="Kuo A."/>
            <person name="Nagy L.G."/>
            <person name="Floudas D."/>
            <person name="Copeland A."/>
            <person name="Barry K.W."/>
            <person name="Cichocki N."/>
            <person name="Veneault-Fourrey C."/>
            <person name="LaButti K."/>
            <person name="Lindquist E.A."/>
            <person name="Lipzen A."/>
            <person name="Lundell T."/>
            <person name="Morin E."/>
            <person name="Murat C."/>
            <person name="Riley R."/>
            <person name="Ohm R."/>
            <person name="Sun H."/>
            <person name="Tunlid A."/>
            <person name="Henrissat B."/>
            <person name="Grigoriev I.V."/>
            <person name="Hibbett D.S."/>
            <person name="Martin F."/>
        </authorList>
    </citation>
    <scope>NUCLEOTIDE SEQUENCE [LARGE SCALE GENOMIC DNA]</scope>
    <source>
        <strain evidence="4">MUT 4182</strain>
    </source>
</reference>
<evidence type="ECO:0000256" key="1">
    <source>
        <dbReference type="SAM" id="Coils"/>
    </source>
</evidence>
<dbReference type="GO" id="GO:0000815">
    <property type="term" value="C:ESCRT III complex"/>
    <property type="evidence" value="ECO:0007669"/>
    <property type="project" value="TreeGrafter"/>
</dbReference>
<dbReference type="InterPro" id="IPR005024">
    <property type="entry name" value="Snf7_fam"/>
</dbReference>
<evidence type="ECO:0000313" key="4">
    <source>
        <dbReference type="Proteomes" id="UP000054248"/>
    </source>
</evidence>
<keyword evidence="1" id="KW-0175">Coiled coil</keyword>
<dbReference type="OrthoDB" id="10250120at2759"/>
<reference evidence="3 4" key="1">
    <citation type="submission" date="2014-04" db="EMBL/GenBank/DDBJ databases">
        <authorList>
            <consortium name="DOE Joint Genome Institute"/>
            <person name="Kuo A."/>
            <person name="Girlanda M."/>
            <person name="Perotto S."/>
            <person name="Kohler A."/>
            <person name="Nagy L.G."/>
            <person name="Floudas D."/>
            <person name="Copeland A."/>
            <person name="Barry K.W."/>
            <person name="Cichocki N."/>
            <person name="Veneault-Fourrey C."/>
            <person name="LaButti K."/>
            <person name="Lindquist E.A."/>
            <person name="Lipzen A."/>
            <person name="Lundell T."/>
            <person name="Morin E."/>
            <person name="Murat C."/>
            <person name="Sun H."/>
            <person name="Tunlid A."/>
            <person name="Henrissat B."/>
            <person name="Grigoriev I.V."/>
            <person name="Hibbett D.S."/>
            <person name="Martin F."/>
            <person name="Nordberg H.P."/>
            <person name="Cantor M.N."/>
            <person name="Hua S.X."/>
        </authorList>
    </citation>
    <scope>NUCLEOTIDE SEQUENCE [LARGE SCALE GENOMIC DNA]</scope>
    <source>
        <strain evidence="3 4">MUT 4182</strain>
    </source>
</reference>
<feature type="region of interest" description="Disordered" evidence="2">
    <location>
        <begin position="1"/>
        <end position="46"/>
    </location>
</feature>
<gene>
    <name evidence="3" type="ORF">M407DRAFT_72413</name>
</gene>
<dbReference type="GO" id="GO:0032511">
    <property type="term" value="P:late endosome to vacuole transport via multivesicular body sorting pathway"/>
    <property type="evidence" value="ECO:0007669"/>
    <property type="project" value="TreeGrafter"/>
</dbReference>
<dbReference type="Pfam" id="PF25880">
    <property type="entry name" value="WHD_CHMP7_1st"/>
    <property type="match status" value="1"/>
</dbReference>
<evidence type="ECO:0008006" key="5">
    <source>
        <dbReference type="Google" id="ProtNLM"/>
    </source>
</evidence>
<feature type="region of interest" description="Disordered" evidence="2">
    <location>
        <begin position="425"/>
        <end position="528"/>
    </location>
</feature>
<feature type="compositionally biased region" description="Polar residues" evidence="2">
    <location>
        <begin position="29"/>
        <end position="46"/>
    </location>
</feature>
<keyword evidence="4" id="KW-1185">Reference proteome</keyword>
<dbReference type="AlphaFoldDB" id="A0A0C3L2R6"/>
<dbReference type="GO" id="GO:0005771">
    <property type="term" value="C:multivesicular body"/>
    <property type="evidence" value="ECO:0007669"/>
    <property type="project" value="TreeGrafter"/>
</dbReference>
<dbReference type="PANTHER" id="PTHR22761">
    <property type="entry name" value="CHARGED MULTIVESICULAR BODY PROTEIN"/>
    <property type="match status" value="1"/>
</dbReference>
<dbReference type="EMBL" id="KN823000">
    <property type="protein sequence ID" value="KIO28038.1"/>
    <property type="molecule type" value="Genomic_DNA"/>
</dbReference>
<dbReference type="Proteomes" id="UP000054248">
    <property type="component" value="Unassembled WGS sequence"/>
</dbReference>
<evidence type="ECO:0000256" key="2">
    <source>
        <dbReference type="SAM" id="MobiDB-lite"/>
    </source>
</evidence>
<sequence>MSTSSDTSSFLTTAFPNEYKTSPPPRLQSLYSDVSRQKQSNPEGFQSSIGWWTNTLEQIVRKGKQPQPHSNDHLVLHASDKLGEALRWEKVGRPIGLGAVLEELATNKTLIALPTFLKSAVSIHYQPSLAYRVASFVVGRPLWWALSQLPFVGDDGSSLTSEQRWANYKGDYVVLSILKQAADAIIARQKSKPPGFTESLYTRQSFQAEFESVALKGATLSQLDVDVVLKYLERDARVVIVEKNAVKFVEPADEEAIAEGITEVDLGVLEMKTTLQKLADQISEIERQIQERLDKIGEHLRRGSKNIALTYLRSKKQLEELLAKRLNTQETLQTVLNKIESAATEVEIMKAYDTSARTLRAVLQNPLLQQESIEATMERMADVLADHKEIEDAISLGNDLAASSAGVPDADDDELKDELEMLIAEQKKEEEEEKERVRLEEKRKAEEKERARLEAEKKRKAKEEAETLQLEEEEVRRKLEEVHVSPQTDVRKDGEKGYDGAQAEKAAQAARDREAELRMREREQVAEA</sequence>
<evidence type="ECO:0000313" key="3">
    <source>
        <dbReference type="EMBL" id="KIO28038.1"/>
    </source>
</evidence>
<dbReference type="GO" id="GO:0006900">
    <property type="term" value="P:vesicle budding from membrane"/>
    <property type="evidence" value="ECO:0007669"/>
    <property type="project" value="TreeGrafter"/>
</dbReference>
<dbReference type="PANTHER" id="PTHR22761:SF96">
    <property type="entry name" value="BCDNA.GH08385"/>
    <property type="match status" value="1"/>
</dbReference>
<accession>A0A0C3L2R6</accession>
<dbReference type="HOGENOM" id="CLU_021165_1_0_1"/>
<organism evidence="3 4">
    <name type="scientific">Tulasnella calospora MUT 4182</name>
    <dbReference type="NCBI Taxonomy" id="1051891"/>
    <lineage>
        <taxon>Eukaryota</taxon>
        <taxon>Fungi</taxon>
        <taxon>Dikarya</taxon>
        <taxon>Basidiomycota</taxon>
        <taxon>Agaricomycotina</taxon>
        <taxon>Agaricomycetes</taxon>
        <taxon>Cantharellales</taxon>
        <taxon>Tulasnellaceae</taxon>
        <taxon>Tulasnella</taxon>
    </lineage>
</organism>
<dbReference type="STRING" id="1051891.A0A0C3L2R6"/>
<name>A0A0C3L2R6_9AGAM</name>